<evidence type="ECO:0000256" key="2">
    <source>
        <dbReference type="ARBA" id="ARBA00011322"/>
    </source>
</evidence>
<comment type="subunit">
    <text evidence="2 7">Heterodimer of SbcC and SbcD.</text>
</comment>
<reference evidence="11 12" key="1">
    <citation type="submission" date="2019-08" db="EMBL/GenBank/DDBJ databases">
        <title>Complete genome sequence of Thermosulfurimonas marina SU872T, an anaerobic thermophilic chemolithoautotrophic bacterium isolated from a shallow marine hydrothermal vent.</title>
        <authorList>
            <person name="Allioux M."/>
            <person name="Jebbar M."/>
            <person name="Slobodkina G."/>
            <person name="Slobodkin A."/>
            <person name="Moalic Y."/>
            <person name="Frolova A."/>
            <person name="Shao Z."/>
            <person name="Alain K."/>
        </authorList>
    </citation>
    <scope>NUCLEOTIDE SEQUENCE [LARGE SCALE GENOMIC DNA]</scope>
    <source>
        <strain evidence="11 12">SU872</strain>
    </source>
</reference>
<dbReference type="NCBIfam" id="TIGR00619">
    <property type="entry name" value="sbcd"/>
    <property type="match status" value="1"/>
</dbReference>
<dbReference type="GO" id="GO:0006310">
    <property type="term" value="P:DNA recombination"/>
    <property type="evidence" value="ECO:0007669"/>
    <property type="project" value="UniProtKB-KW"/>
</dbReference>
<dbReference type="InterPro" id="IPR026843">
    <property type="entry name" value="SbcD_C"/>
</dbReference>
<evidence type="ECO:0000256" key="6">
    <source>
        <dbReference type="ARBA" id="ARBA00022839"/>
    </source>
</evidence>
<evidence type="ECO:0000313" key="11">
    <source>
        <dbReference type="EMBL" id="QJA06315.1"/>
    </source>
</evidence>
<dbReference type="GO" id="GO:0004519">
    <property type="term" value="F:endonuclease activity"/>
    <property type="evidence" value="ECO:0007669"/>
    <property type="project" value="UniProtKB-KW"/>
</dbReference>
<keyword evidence="6 7" id="KW-0269">Exonuclease</keyword>
<name>A0A6H1WSW5_9BACT</name>
<dbReference type="InterPro" id="IPR050535">
    <property type="entry name" value="DNA_Repair-Maintenance_Comp"/>
</dbReference>
<keyword evidence="7" id="KW-0233">DNA recombination</keyword>
<gene>
    <name evidence="7" type="primary">sbcD</name>
    <name evidence="11" type="ORF">FVE67_05620</name>
</gene>
<dbReference type="EMBL" id="CP042909">
    <property type="protein sequence ID" value="QJA06315.1"/>
    <property type="molecule type" value="Genomic_DNA"/>
</dbReference>
<evidence type="ECO:0000256" key="8">
    <source>
        <dbReference type="SAM" id="MobiDB-lite"/>
    </source>
</evidence>
<organism evidence="11 12">
    <name type="scientific">Thermosulfurimonas marina</name>
    <dbReference type="NCBI Taxonomy" id="2047767"/>
    <lineage>
        <taxon>Bacteria</taxon>
        <taxon>Pseudomonadati</taxon>
        <taxon>Thermodesulfobacteriota</taxon>
        <taxon>Thermodesulfobacteria</taxon>
        <taxon>Thermodesulfobacteriales</taxon>
        <taxon>Thermodesulfobacteriaceae</taxon>
        <taxon>Thermosulfurimonas</taxon>
    </lineage>
</organism>
<keyword evidence="5 7" id="KW-0378">Hydrolase</keyword>
<comment type="function">
    <text evidence="7">SbcCD cleaves DNA hairpin structures. These structures can inhibit DNA replication and are intermediates in certain DNA recombination reactions. The complex acts as a 3'-&gt;5' double strand exonuclease that can open hairpins. It also has a 5' single-strand endonuclease activity.</text>
</comment>
<evidence type="ECO:0000259" key="9">
    <source>
        <dbReference type="Pfam" id="PF00149"/>
    </source>
</evidence>
<dbReference type="Pfam" id="PF12320">
    <property type="entry name" value="SbcD_C"/>
    <property type="match status" value="1"/>
</dbReference>
<dbReference type="InterPro" id="IPR004593">
    <property type="entry name" value="SbcD"/>
</dbReference>
<feature type="domain" description="Calcineurin-like phosphoesterase" evidence="9">
    <location>
        <begin position="41"/>
        <end position="252"/>
    </location>
</feature>
<dbReference type="KEGG" id="tmai:FVE67_05620"/>
<protein>
    <recommendedName>
        <fullName evidence="3 7">Nuclease SbcCD subunit D</fullName>
    </recommendedName>
</protein>
<comment type="similarity">
    <text evidence="1 7">Belongs to the SbcD family.</text>
</comment>
<keyword evidence="12" id="KW-1185">Reference proteome</keyword>
<feature type="domain" description="Nuclease SbcCD subunit D C-terminal" evidence="10">
    <location>
        <begin position="300"/>
        <end position="385"/>
    </location>
</feature>
<evidence type="ECO:0000256" key="3">
    <source>
        <dbReference type="ARBA" id="ARBA00013365"/>
    </source>
</evidence>
<dbReference type="GO" id="GO:0008408">
    <property type="term" value="F:3'-5' exonuclease activity"/>
    <property type="evidence" value="ECO:0007669"/>
    <property type="project" value="InterPro"/>
</dbReference>
<dbReference type="CDD" id="cd00840">
    <property type="entry name" value="MPP_Mre11_N"/>
    <property type="match status" value="1"/>
</dbReference>
<dbReference type="InterPro" id="IPR029052">
    <property type="entry name" value="Metallo-depent_PP-like"/>
</dbReference>
<dbReference type="Proteomes" id="UP000501253">
    <property type="component" value="Chromosome"/>
</dbReference>
<dbReference type="GO" id="GO:0006260">
    <property type="term" value="P:DNA replication"/>
    <property type="evidence" value="ECO:0007669"/>
    <property type="project" value="UniProtKB-KW"/>
</dbReference>
<keyword evidence="7" id="KW-0235">DNA replication</keyword>
<evidence type="ECO:0000256" key="5">
    <source>
        <dbReference type="ARBA" id="ARBA00022801"/>
    </source>
</evidence>
<dbReference type="SUPFAM" id="SSF56300">
    <property type="entry name" value="Metallo-dependent phosphatases"/>
    <property type="match status" value="1"/>
</dbReference>
<keyword evidence="7" id="KW-0255">Endonuclease</keyword>
<evidence type="ECO:0000313" key="12">
    <source>
        <dbReference type="Proteomes" id="UP000501253"/>
    </source>
</evidence>
<evidence type="ECO:0000256" key="7">
    <source>
        <dbReference type="RuleBase" id="RU363069"/>
    </source>
</evidence>
<dbReference type="Pfam" id="PF00149">
    <property type="entry name" value="Metallophos"/>
    <property type="match status" value="1"/>
</dbReference>
<evidence type="ECO:0000256" key="1">
    <source>
        <dbReference type="ARBA" id="ARBA00010555"/>
    </source>
</evidence>
<feature type="region of interest" description="Disordered" evidence="8">
    <location>
        <begin position="1"/>
        <end position="36"/>
    </location>
</feature>
<dbReference type="AlphaFoldDB" id="A0A6H1WSW5"/>
<dbReference type="PANTHER" id="PTHR30337">
    <property type="entry name" value="COMPONENT OF ATP-DEPENDENT DSDNA EXONUCLEASE"/>
    <property type="match status" value="1"/>
</dbReference>
<evidence type="ECO:0000256" key="4">
    <source>
        <dbReference type="ARBA" id="ARBA00022722"/>
    </source>
</evidence>
<evidence type="ECO:0000259" key="10">
    <source>
        <dbReference type="Pfam" id="PF12320"/>
    </source>
</evidence>
<keyword evidence="4 7" id="KW-0540">Nuclease</keyword>
<dbReference type="InterPro" id="IPR041796">
    <property type="entry name" value="Mre11_N"/>
</dbReference>
<feature type="compositionally biased region" description="Gly residues" evidence="8">
    <location>
        <begin position="26"/>
        <end position="35"/>
    </location>
</feature>
<sequence length="410" mass="45573">MAFGGGVGGPETHLWRHRSGESKGSPGPGGRGAFGRGTSVRVLHTADWHLGKLFHGIHLTEDQARLLEEEFFPLVRDLRPDLVVIAGDIFDRPVPPGEAVALLGEVLARLAETGATLLVIPGNHDSPERLSFARELLARVRVFVVADERYLRRPLLLLGGPPLYVAPHLSPFRLREFLASFGEGDLPESPRGLWERLLSRLSPGGIFVGHLFVEGGQAGESEARLWVGGEEAVPARAFEKLDLVLLGHLHRPQRPAENIYYAGSLLPLSFSEAEDQKGVWFFEMDERGRPGHREFLPLCPPRPFRVLRGRFEELLSGPREEAYLKIVLEDSGPIPQAFERLKERYPYLLALEFAPENSSSGPLRPPPSPESLSEEELFGKFLQEVAGRPPSEEERTAFREVLKRLGPAFL</sequence>
<proteinExistence type="inferred from homology"/>
<dbReference type="PANTHER" id="PTHR30337:SF0">
    <property type="entry name" value="NUCLEASE SBCCD SUBUNIT D"/>
    <property type="match status" value="1"/>
</dbReference>
<dbReference type="Gene3D" id="3.60.21.10">
    <property type="match status" value="1"/>
</dbReference>
<dbReference type="InterPro" id="IPR004843">
    <property type="entry name" value="Calcineurin-like_PHP"/>
</dbReference>
<accession>A0A6H1WSW5</accession>